<evidence type="ECO:0000256" key="4">
    <source>
        <dbReference type="ARBA" id="ARBA00023136"/>
    </source>
</evidence>
<comment type="caution">
    <text evidence="6">The sequence shown here is derived from an EMBL/GenBank/DDBJ whole genome shotgun (WGS) entry which is preliminary data.</text>
</comment>
<keyword evidence="4 5" id="KW-0472">Membrane</keyword>
<dbReference type="GO" id="GO:0004930">
    <property type="term" value="F:G protein-coupled receptor activity"/>
    <property type="evidence" value="ECO:0007669"/>
    <property type="project" value="InterPro"/>
</dbReference>
<dbReference type="PANTHER" id="PTHR12011">
    <property type="entry name" value="ADHESION G-PROTEIN COUPLED RECEPTOR"/>
    <property type="match status" value="1"/>
</dbReference>
<evidence type="ECO:0000256" key="3">
    <source>
        <dbReference type="ARBA" id="ARBA00022989"/>
    </source>
</evidence>
<dbReference type="Gene3D" id="1.20.1070.10">
    <property type="entry name" value="Rhodopsin 7-helix transmembrane proteins"/>
    <property type="match status" value="1"/>
</dbReference>
<dbReference type="OrthoDB" id="1100386at2759"/>
<proteinExistence type="predicted"/>
<dbReference type="KEGG" id="tng:GSTEN00036356G001"/>
<dbReference type="EMBL" id="CAAE01023380">
    <property type="protein sequence ID" value="CAG14567.1"/>
    <property type="molecule type" value="Genomic_DNA"/>
</dbReference>
<evidence type="ECO:0000256" key="1">
    <source>
        <dbReference type="ARBA" id="ARBA00004141"/>
    </source>
</evidence>
<name>Q4RAL6_TETNG</name>
<dbReference type="GO" id="GO:0005886">
    <property type="term" value="C:plasma membrane"/>
    <property type="evidence" value="ECO:0007669"/>
    <property type="project" value="TreeGrafter"/>
</dbReference>
<organism evidence="6">
    <name type="scientific">Tetraodon nigroviridis</name>
    <name type="common">Spotted green pufferfish</name>
    <name type="synonym">Chelonodon nigroviridis</name>
    <dbReference type="NCBI Taxonomy" id="99883"/>
    <lineage>
        <taxon>Eukaryota</taxon>
        <taxon>Metazoa</taxon>
        <taxon>Chordata</taxon>
        <taxon>Craniata</taxon>
        <taxon>Vertebrata</taxon>
        <taxon>Euteleostomi</taxon>
        <taxon>Actinopterygii</taxon>
        <taxon>Neopterygii</taxon>
        <taxon>Teleostei</taxon>
        <taxon>Neoteleostei</taxon>
        <taxon>Acanthomorphata</taxon>
        <taxon>Eupercaria</taxon>
        <taxon>Tetraodontiformes</taxon>
        <taxon>Tetradontoidea</taxon>
        <taxon>Tetraodontidae</taxon>
        <taxon>Tetraodon</taxon>
    </lineage>
</organism>
<dbReference type="Pfam" id="PF00002">
    <property type="entry name" value="7tm_2"/>
    <property type="match status" value="1"/>
</dbReference>
<dbReference type="InterPro" id="IPR000832">
    <property type="entry name" value="GPCR_2_secretin-like"/>
</dbReference>
<evidence type="ECO:0000256" key="2">
    <source>
        <dbReference type="ARBA" id="ARBA00022692"/>
    </source>
</evidence>
<accession>Q4RAL6</accession>
<evidence type="ECO:0000313" key="6">
    <source>
        <dbReference type="EMBL" id="CAG14567.1"/>
    </source>
</evidence>
<sequence>AFTVTAIAQMCILGLMWVFGAFLFEGSIVLAYIFTILNSLQGALVFVMHCLLSKQVREEYAHFLSCICTSQKKRYSDFSSTNPSSGQSQVGTAHVCQKINRGLKSVV</sequence>
<feature type="transmembrane region" description="Helical" evidence="5">
    <location>
        <begin position="7"/>
        <end position="24"/>
    </location>
</feature>
<reference evidence="6" key="1">
    <citation type="journal article" date="2004" name="Nature">
        <title>Genome duplication in the teleost fish Tetraodon nigroviridis reveals the early vertebrate proto-karyotype.</title>
        <authorList>
            <person name="Jaillon O."/>
            <person name="Aury J.-M."/>
            <person name="Brunet F."/>
            <person name="Petit J.-L."/>
            <person name="Stange-Thomann N."/>
            <person name="Mauceli E."/>
            <person name="Bouneau L."/>
            <person name="Fischer C."/>
            <person name="Ozouf-Costaz C."/>
            <person name="Bernot A."/>
            <person name="Nicaud S."/>
            <person name="Jaffe D."/>
            <person name="Fisher S."/>
            <person name="Lutfalla G."/>
            <person name="Dossat C."/>
            <person name="Segurens B."/>
            <person name="Dasilva C."/>
            <person name="Salanoubat M."/>
            <person name="Levy M."/>
            <person name="Boudet N."/>
            <person name="Castellano S."/>
            <person name="Anthouard V."/>
            <person name="Jubin C."/>
            <person name="Castelli V."/>
            <person name="Katinka M."/>
            <person name="Vacherie B."/>
            <person name="Biemont C."/>
            <person name="Skalli Z."/>
            <person name="Cattolico L."/>
            <person name="Poulain J."/>
            <person name="De Berardinis V."/>
            <person name="Cruaud C."/>
            <person name="Duprat S."/>
            <person name="Brottier P."/>
            <person name="Coutanceau J.-P."/>
            <person name="Gouzy J."/>
            <person name="Parra G."/>
            <person name="Lardier G."/>
            <person name="Chapple C."/>
            <person name="McKernan K.J."/>
            <person name="McEwan P."/>
            <person name="Bosak S."/>
            <person name="Kellis M."/>
            <person name="Volff J.-N."/>
            <person name="Guigo R."/>
            <person name="Zody M.C."/>
            <person name="Mesirov J."/>
            <person name="Lindblad-Toh K."/>
            <person name="Birren B."/>
            <person name="Nusbaum C."/>
            <person name="Kahn D."/>
            <person name="Robinson-Rechavi M."/>
            <person name="Laudet V."/>
            <person name="Schachter V."/>
            <person name="Quetier F."/>
            <person name="Saurin W."/>
            <person name="Scarpelli C."/>
            <person name="Wincker P."/>
            <person name="Lander E.S."/>
            <person name="Weissenbach J."/>
            <person name="Roest Crollius H."/>
        </authorList>
    </citation>
    <scope>NUCLEOTIDE SEQUENCE [LARGE SCALE GENOMIC DNA]</scope>
</reference>
<dbReference type="PANTHER" id="PTHR12011:SF433">
    <property type="entry name" value="ADHESION G PROTEIN-COUPLED RECEPTOR E1-LIKE-RELATED"/>
    <property type="match status" value="1"/>
</dbReference>
<keyword evidence="2 5" id="KW-0812">Transmembrane</keyword>
<dbReference type="GO" id="GO:0007189">
    <property type="term" value="P:adenylate cyclase-activating G protein-coupled receptor signaling pathway"/>
    <property type="evidence" value="ECO:0007669"/>
    <property type="project" value="TreeGrafter"/>
</dbReference>
<keyword evidence="3 5" id="KW-1133">Transmembrane helix</keyword>
<feature type="non-terminal residue" evidence="6">
    <location>
        <position position="1"/>
    </location>
</feature>
<protein>
    <submittedName>
        <fullName evidence="6">(spotted green pufferfish) hypothetical protein</fullName>
    </submittedName>
</protein>
<evidence type="ECO:0000256" key="5">
    <source>
        <dbReference type="SAM" id="Phobius"/>
    </source>
</evidence>
<dbReference type="AlphaFoldDB" id="Q4RAL6"/>
<gene>
    <name evidence="6" type="ORF">GSTENG00036356001</name>
</gene>
<comment type="subcellular location">
    <subcellularLocation>
        <location evidence="1">Membrane</location>
        <topology evidence="1">Multi-pass membrane protein</topology>
    </subcellularLocation>
</comment>
<reference evidence="6" key="2">
    <citation type="submission" date="2004-02" db="EMBL/GenBank/DDBJ databases">
        <authorList>
            <consortium name="Genoscope"/>
            <consortium name="Whitehead Institute Centre for Genome Research"/>
        </authorList>
    </citation>
    <scope>NUCLEOTIDE SEQUENCE</scope>
</reference>